<organism evidence="20 21">
    <name type="scientific">Pseudonocardia alni subsp. carboxydivorans</name>
    <dbReference type="NCBI Taxonomy" id="415010"/>
    <lineage>
        <taxon>Bacteria</taxon>
        <taxon>Bacillati</taxon>
        <taxon>Actinomycetota</taxon>
        <taxon>Actinomycetes</taxon>
        <taxon>Pseudonocardiales</taxon>
        <taxon>Pseudonocardiaceae</taxon>
        <taxon>Pseudonocardia</taxon>
    </lineage>
</organism>
<dbReference type="Gene3D" id="3.30.470.20">
    <property type="entry name" value="ATP-grasp fold, B domain"/>
    <property type="match status" value="1"/>
</dbReference>
<dbReference type="Gene3D" id="3.20.20.60">
    <property type="entry name" value="Phosphoenolpyruvate-binding domains"/>
    <property type="match status" value="1"/>
</dbReference>
<keyword evidence="8 15" id="KW-0479">Metal-binding</keyword>
<evidence type="ECO:0000256" key="12">
    <source>
        <dbReference type="ARBA" id="ARBA00022842"/>
    </source>
</evidence>
<dbReference type="NCBIfam" id="NF005057">
    <property type="entry name" value="PRK06464.1"/>
    <property type="match status" value="1"/>
</dbReference>
<dbReference type="PANTHER" id="PTHR43030">
    <property type="entry name" value="PHOSPHOENOLPYRUVATE SYNTHASE"/>
    <property type="match status" value="1"/>
</dbReference>
<dbReference type="InterPro" id="IPR008279">
    <property type="entry name" value="PEP-util_enz_mobile_dom"/>
</dbReference>
<evidence type="ECO:0000256" key="14">
    <source>
        <dbReference type="ARBA" id="ARBA00047700"/>
    </source>
</evidence>
<dbReference type="EC" id="2.7.9.2" evidence="5 15"/>
<feature type="domain" description="Pyruvate phosphate dikinase AMP/ATP-binding" evidence="18">
    <location>
        <begin position="32"/>
        <end position="338"/>
    </location>
</feature>
<evidence type="ECO:0000256" key="9">
    <source>
        <dbReference type="ARBA" id="ARBA00022741"/>
    </source>
</evidence>
<dbReference type="InterPro" id="IPR036637">
    <property type="entry name" value="Phosphohistidine_dom_sf"/>
</dbReference>
<evidence type="ECO:0000256" key="6">
    <source>
        <dbReference type="ARBA" id="ARBA00021623"/>
    </source>
</evidence>
<evidence type="ECO:0000256" key="2">
    <source>
        <dbReference type="ARBA" id="ARBA00002988"/>
    </source>
</evidence>
<evidence type="ECO:0000259" key="17">
    <source>
        <dbReference type="Pfam" id="PF00391"/>
    </source>
</evidence>
<evidence type="ECO:0000256" key="11">
    <source>
        <dbReference type="ARBA" id="ARBA00022840"/>
    </source>
</evidence>
<sequence length="779" mass="80656">MTAAEGTRVAPGATGGPGVRPLAGLGRADAATVGGKAAGLGDLIAAGFAVPPGFVVTAPAYREAMRAGGVLDALDERFDRLLARMGAGESRDDPGPDCARLQELVRAAGPPPGLAAEMHRAYAALADGSGPVAVAVRSSAIGEDSGAHSFAGIHSSFTHVRGEDELDRRVADCWASAFAPRALAYRAGRGLTGPPAVAVVVQRMVESDCAGVAFTADPVTGRTDRVVVEAALGLGEVVVGGLVEPDTSVFSLPGLEPVFEHVGVQTHAVVPGPDGHDHSVALDPDRASARVLTPKQAAAVARLAQRVQEHFGAPQDVEWALEGDTLYLVQARPVTTTPGTGTDGDGGREASGEVLVTGVAAAPGRRSGPARILSSPADGAQLTTGEVLVAPRTDPDWLPTLRRAAAVVTDHGGVTCHAAIVARELGIPCVVGSRTATTDIAPGRLVTVDGGTGTVSAGAARPATAAVARHAAAAPPEPLATEVHVNVATPQAARRAAALPVDGVGLLRAEIALTDALRGRHPLAMIAAGDAEEFVTAMARAVGEIGEAFRPRPVLYRAANLRSNEFRLLTGGADHEPVERNPMIGFRGAYRYLREPELFRLELRMLARVREHCPNVHLMLPFVRTRWELAAVLDLVDGAETGRDRHLQRWLTAEVPSVVHWLPEYVAAGIDGVSIGSNDLTQLVLGVDRDSERLAELYDESDPAVLAAITAIVELAALSGVPSSLCGQAPSRDPAFVRHLVEAGITAVSVDPDAVGAVRRALGAAERRLLLDAARRGAP</sequence>
<keyword evidence="12 15" id="KW-0460">Magnesium</keyword>
<evidence type="ECO:0000313" key="21">
    <source>
        <dbReference type="Proteomes" id="UP001367513"/>
    </source>
</evidence>
<evidence type="ECO:0000259" key="18">
    <source>
        <dbReference type="Pfam" id="PF01326"/>
    </source>
</evidence>
<evidence type="ECO:0000256" key="8">
    <source>
        <dbReference type="ARBA" id="ARBA00022723"/>
    </source>
</evidence>
<accession>A0ABU9AMU1</accession>
<comment type="similarity">
    <text evidence="4 15">Belongs to the PEP-utilizing enzyme family.</text>
</comment>
<dbReference type="PROSITE" id="PS00742">
    <property type="entry name" value="PEP_ENZYMES_2"/>
    <property type="match status" value="1"/>
</dbReference>
<evidence type="ECO:0000256" key="1">
    <source>
        <dbReference type="ARBA" id="ARBA00001946"/>
    </source>
</evidence>
<keyword evidence="21" id="KW-1185">Reference proteome</keyword>
<evidence type="ECO:0000259" key="19">
    <source>
        <dbReference type="Pfam" id="PF02896"/>
    </source>
</evidence>
<evidence type="ECO:0000256" key="16">
    <source>
        <dbReference type="SAM" id="MobiDB-lite"/>
    </source>
</evidence>
<feature type="domain" description="PEP-utilising enzyme mobile" evidence="17">
    <location>
        <begin position="384"/>
        <end position="453"/>
    </location>
</feature>
<evidence type="ECO:0000313" key="20">
    <source>
        <dbReference type="EMBL" id="MEK6467430.1"/>
    </source>
</evidence>
<dbReference type="Pfam" id="PF01326">
    <property type="entry name" value="PPDK_N"/>
    <property type="match status" value="1"/>
</dbReference>
<comment type="function">
    <text evidence="2 15">Catalyzes the phosphorylation of pyruvate to phosphoenolpyruvate.</text>
</comment>
<dbReference type="Pfam" id="PF02896">
    <property type="entry name" value="PEP-utilizers_C"/>
    <property type="match status" value="1"/>
</dbReference>
<evidence type="ECO:0000256" key="10">
    <source>
        <dbReference type="ARBA" id="ARBA00022777"/>
    </source>
</evidence>
<keyword evidence="7 15" id="KW-0808">Transferase</keyword>
<dbReference type="SUPFAM" id="SSF52009">
    <property type="entry name" value="Phosphohistidine domain"/>
    <property type="match status" value="1"/>
</dbReference>
<keyword evidence="10 15" id="KW-0418">Kinase</keyword>
<dbReference type="InterPro" id="IPR023151">
    <property type="entry name" value="PEP_util_CS"/>
</dbReference>
<dbReference type="InterPro" id="IPR015813">
    <property type="entry name" value="Pyrv/PenolPyrv_kinase-like_dom"/>
</dbReference>
<dbReference type="SUPFAM" id="SSF51621">
    <property type="entry name" value="Phosphoenolpyruvate/pyruvate domain"/>
    <property type="match status" value="1"/>
</dbReference>
<name>A0ABU9AMU1_PSEA5</name>
<dbReference type="PIRSF" id="PIRSF000854">
    <property type="entry name" value="PEP_synthase"/>
    <property type="match status" value="1"/>
</dbReference>
<proteinExistence type="inferred from homology"/>
<dbReference type="Pfam" id="PF00391">
    <property type="entry name" value="PEP-utilizers"/>
    <property type="match status" value="1"/>
</dbReference>
<gene>
    <name evidence="20" type="primary">ppsA</name>
    <name evidence="20" type="ORF">WG925_27150</name>
</gene>
<dbReference type="InterPro" id="IPR018274">
    <property type="entry name" value="PEP_util_AS"/>
</dbReference>
<evidence type="ECO:0000256" key="3">
    <source>
        <dbReference type="ARBA" id="ARBA00004742"/>
    </source>
</evidence>
<dbReference type="Gene3D" id="3.30.1490.20">
    <property type="entry name" value="ATP-grasp fold, A domain"/>
    <property type="match status" value="1"/>
</dbReference>
<comment type="caution">
    <text evidence="20">The sequence shown here is derived from an EMBL/GenBank/DDBJ whole genome shotgun (WGS) entry which is preliminary data.</text>
</comment>
<evidence type="ECO:0000256" key="7">
    <source>
        <dbReference type="ARBA" id="ARBA00022679"/>
    </source>
</evidence>
<dbReference type="PROSITE" id="PS00370">
    <property type="entry name" value="PEP_ENZYMES_PHOS_SITE"/>
    <property type="match status" value="1"/>
</dbReference>
<dbReference type="PANTHER" id="PTHR43030:SF1">
    <property type="entry name" value="PHOSPHOENOLPYRUVATE SYNTHASE"/>
    <property type="match status" value="1"/>
</dbReference>
<comment type="catalytic activity">
    <reaction evidence="14 15">
        <text>pyruvate + ATP + H2O = phosphoenolpyruvate + AMP + phosphate + 2 H(+)</text>
        <dbReference type="Rhea" id="RHEA:11364"/>
        <dbReference type="ChEBI" id="CHEBI:15361"/>
        <dbReference type="ChEBI" id="CHEBI:15377"/>
        <dbReference type="ChEBI" id="CHEBI:15378"/>
        <dbReference type="ChEBI" id="CHEBI:30616"/>
        <dbReference type="ChEBI" id="CHEBI:43474"/>
        <dbReference type="ChEBI" id="CHEBI:58702"/>
        <dbReference type="ChEBI" id="CHEBI:456215"/>
        <dbReference type="EC" id="2.7.9.2"/>
    </reaction>
</comment>
<dbReference type="Proteomes" id="UP001367513">
    <property type="component" value="Unassembled WGS sequence"/>
</dbReference>
<protein>
    <recommendedName>
        <fullName evidence="6 15">Phosphoenolpyruvate synthase</fullName>
        <shortName evidence="15">PEP synthase</shortName>
        <ecNumber evidence="5 15">2.7.9.2</ecNumber>
    </recommendedName>
    <alternativeName>
        <fullName evidence="13 15">Pyruvate, water dikinase</fullName>
    </alternativeName>
</protein>
<dbReference type="SUPFAM" id="SSF56059">
    <property type="entry name" value="Glutathione synthetase ATP-binding domain-like"/>
    <property type="match status" value="1"/>
</dbReference>
<dbReference type="RefSeq" id="WP_346104438.1">
    <property type="nucleotide sequence ID" value="NZ_BAAAOD010000035.1"/>
</dbReference>
<keyword evidence="9 15" id="KW-0547">Nucleotide-binding</keyword>
<comment type="cofactor">
    <cofactor evidence="1 15">
        <name>Mg(2+)</name>
        <dbReference type="ChEBI" id="CHEBI:18420"/>
    </cofactor>
</comment>
<dbReference type="EMBL" id="JBBPIX010000028">
    <property type="protein sequence ID" value="MEK6467430.1"/>
    <property type="molecule type" value="Genomic_DNA"/>
</dbReference>
<dbReference type="InterPro" id="IPR006319">
    <property type="entry name" value="PEP_synth"/>
</dbReference>
<evidence type="ECO:0000256" key="4">
    <source>
        <dbReference type="ARBA" id="ARBA00007837"/>
    </source>
</evidence>
<dbReference type="GO" id="GO:0008986">
    <property type="term" value="F:pyruvate, water dikinase activity"/>
    <property type="evidence" value="ECO:0007669"/>
    <property type="project" value="UniProtKB-EC"/>
</dbReference>
<comment type="pathway">
    <text evidence="3 15">Carbohydrate biosynthesis; gluconeogenesis.</text>
</comment>
<keyword evidence="11 15" id="KW-0067">ATP-binding</keyword>
<dbReference type="InterPro" id="IPR013815">
    <property type="entry name" value="ATP_grasp_subdomain_1"/>
</dbReference>
<dbReference type="InterPro" id="IPR002192">
    <property type="entry name" value="PPDK_AMP/ATP-bd"/>
</dbReference>
<dbReference type="Gene3D" id="3.50.30.10">
    <property type="entry name" value="Phosphohistidine domain"/>
    <property type="match status" value="1"/>
</dbReference>
<evidence type="ECO:0000256" key="15">
    <source>
        <dbReference type="PIRNR" id="PIRNR000854"/>
    </source>
</evidence>
<evidence type="ECO:0000256" key="13">
    <source>
        <dbReference type="ARBA" id="ARBA00033470"/>
    </source>
</evidence>
<feature type="region of interest" description="Disordered" evidence="16">
    <location>
        <begin position="1"/>
        <end position="21"/>
    </location>
</feature>
<reference evidence="20 21" key="1">
    <citation type="submission" date="2024-03" db="EMBL/GenBank/DDBJ databases">
        <title>Draft genome sequence of Pseudonocardia carboxydivorans JCM 14827.</title>
        <authorList>
            <person name="Duangmal K."/>
        </authorList>
    </citation>
    <scope>NUCLEOTIDE SEQUENCE [LARGE SCALE GENOMIC DNA]</scope>
    <source>
        <strain evidence="20 21">JCM 14827</strain>
    </source>
</reference>
<dbReference type="InterPro" id="IPR000121">
    <property type="entry name" value="PEP_util_C"/>
</dbReference>
<evidence type="ECO:0000256" key="5">
    <source>
        <dbReference type="ARBA" id="ARBA00011996"/>
    </source>
</evidence>
<feature type="domain" description="PEP-utilising enzyme C-terminal" evidence="19">
    <location>
        <begin position="477"/>
        <end position="763"/>
    </location>
</feature>
<dbReference type="InterPro" id="IPR040442">
    <property type="entry name" value="Pyrv_kinase-like_dom_sf"/>
</dbReference>